<evidence type="ECO:0000256" key="7">
    <source>
        <dbReference type="ARBA" id="ARBA00023264"/>
    </source>
</evidence>
<evidence type="ECO:0000313" key="14">
    <source>
        <dbReference type="Proteomes" id="UP000037784"/>
    </source>
</evidence>
<proteinExistence type="inferred from homology"/>
<keyword evidence="3 10" id="KW-0444">Lipid biosynthesis</keyword>
<organism evidence="12 14">
    <name type="scientific">Ardenticatena maritima</name>
    <dbReference type="NCBI Taxonomy" id="872965"/>
    <lineage>
        <taxon>Bacteria</taxon>
        <taxon>Bacillati</taxon>
        <taxon>Chloroflexota</taxon>
        <taxon>Ardenticatenia</taxon>
        <taxon>Ardenticatenales</taxon>
        <taxon>Ardenticatenaceae</taxon>
        <taxon>Ardenticatena</taxon>
    </lineage>
</organism>
<dbReference type="EC" id="2.3.1.274" evidence="8 10"/>
<dbReference type="GO" id="GO:0006633">
    <property type="term" value="P:fatty acid biosynthetic process"/>
    <property type="evidence" value="ECO:0007669"/>
    <property type="project" value="UniProtKB-UniRule"/>
</dbReference>
<evidence type="ECO:0000256" key="1">
    <source>
        <dbReference type="ARBA" id="ARBA00001232"/>
    </source>
</evidence>
<dbReference type="GO" id="GO:0043811">
    <property type="term" value="F:phosphate:acyl-[acyl carrier protein] acyltransferase activity"/>
    <property type="evidence" value="ECO:0007669"/>
    <property type="project" value="UniProtKB-UniRule"/>
</dbReference>
<dbReference type="EMBL" id="BBZA01000023">
    <property type="protein sequence ID" value="GAP61978.1"/>
    <property type="molecule type" value="Genomic_DNA"/>
</dbReference>
<gene>
    <name evidence="10 12" type="primary">plsX</name>
    <name evidence="12" type="ORF">ARMA_0401</name>
    <name evidence="13" type="ORF">SE16_09315</name>
</gene>
<dbReference type="SUPFAM" id="SSF53659">
    <property type="entry name" value="Isocitrate/Isopropylmalate dehydrogenase-like"/>
    <property type="match status" value="2"/>
</dbReference>
<dbReference type="UniPathway" id="UPA00085"/>
<comment type="similarity">
    <text evidence="10">Belongs to the PlsX family.</text>
</comment>
<comment type="subcellular location">
    <subcellularLocation>
        <location evidence="10">Cytoplasm</location>
    </subcellularLocation>
    <text evidence="10">Associated with the membrane possibly through PlsY.</text>
</comment>
<feature type="transmembrane region" description="Helical" evidence="11">
    <location>
        <begin position="283"/>
        <end position="302"/>
    </location>
</feature>
<name>A0A0M9UBL0_9CHLR</name>
<reference evidence="13 15" key="2">
    <citation type="submission" date="2015-07" db="EMBL/GenBank/DDBJ databases">
        <title>Whole genome sequence of Ardenticatena maritima DSM 23922.</title>
        <authorList>
            <person name="Hemp J."/>
            <person name="Ward L.M."/>
            <person name="Pace L.A."/>
            <person name="Fischer W.W."/>
        </authorList>
    </citation>
    <scope>NUCLEOTIDE SEQUENCE [LARGE SCALE GENOMIC DNA]</scope>
    <source>
        <strain evidence="13 15">110S</strain>
    </source>
</reference>
<dbReference type="HAMAP" id="MF_00019">
    <property type="entry name" value="PlsX"/>
    <property type="match status" value="1"/>
</dbReference>
<keyword evidence="14" id="KW-1185">Reference proteome</keyword>
<sequence>MKIIVDAMGGDHAPQAPVEGAVMAARRYGITIVLVGKPDVIEAELKKHDTSGLSIEIEPASQVIEMEDEPARAVKAKPDSSMVVGMKMLKEGRADGFFSAGNTGGMLAAAIFHLGRIKGVKRPALSTIFPTVKGHCLLLDVGANAEVKPEYLAQFGLMGAVYAERVLGRRNPTVGLVSNGEEEKKGTPIVQEAHQLLKTMPINFYGNVEGKDIPAGLVDVVVTDGFTGNVIIKFAEGLGAMTKQLLREELSRDAKALVKTPQGAVLSLAAAGGLAWLATQSGVALGFIGGLLANTGLIGWGFKRALDRISQRTDYAEYGGAPLLGVDGVVIIGHGRSNPYAVMNGVRVAKTAVEQGVVQAIRDGIAGMPKAQSVSTGG</sequence>
<evidence type="ECO:0000256" key="3">
    <source>
        <dbReference type="ARBA" id="ARBA00022516"/>
    </source>
</evidence>
<keyword evidence="11" id="KW-0472">Membrane</keyword>
<dbReference type="PANTHER" id="PTHR30100:SF1">
    <property type="entry name" value="PHOSPHATE ACYLTRANSFERASE"/>
    <property type="match status" value="1"/>
</dbReference>
<dbReference type="NCBIfam" id="TIGR00182">
    <property type="entry name" value="plsX"/>
    <property type="match status" value="1"/>
</dbReference>
<evidence type="ECO:0000313" key="15">
    <source>
        <dbReference type="Proteomes" id="UP000050502"/>
    </source>
</evidence>
<evidence type="ECO:0000256" key="11">
    <source>
        <dbReference type="SAM" id="Phobius"/>
    </source>
</evidence>
<keyword evidence="6 10" id="KW-0594">Phospholipid biosynthesis</keyword>
<keyword evidence="11" id="KW-1133">Transmembrane helix</keyword>
<dbReference type="EMBL" id="LGKN01000005">
    <property type="protein sequence ID" value="KPL87768.1"/>
    <property type="molecule type" value="Genomic_DNA"/>
</dbReference>
<evidence type="ECO:0000256" key="5">
    <source>
        <dbReference type="ARBA" id="ARBA00023098"/>
    </source>
</evidence>
<keyword evidence="5 10" id="KW-0443">Lipid metabolism</keyword>
<comment type="subunit">
    <text evidence="9 10">Homodimer. Probably interacts with PlsY.</text>
</comment>
<comment type="caution">
    <text evidence="12">The sequence shown here is derived from an EMBL/GenBank/DDBJ whole genome shotgun (WGS) entry which is preliminary data.</text>
</comment>
<keyword evidence="2 10" id="KW-0963">Cytoplasm</keyword>
<accession>A0A0M9UBL0</accession>
<dbReference type="OrthoDB" id="9806408at2"/>
<dbReference type="Proteomes" id="UP000037784">
    <property type="component" value="Unassembled WGS sequence"/>
</dbReference>
<dbReference type="FunCoup" id="A0A0M9UBL0">
    <property type="interactions" value="269"/>
</dbReference>
<comment type="catalytic activity">
    <reaction evidence="1 10">
        <text>a fatty acyl-[ACP] + phosphate = an acyl phosphate + holo-[ACP]</text>
        <dbReference type="Rhea" id="RHEA:42292"/>
        <dbReference type="Rhea" id="RHEA-COMP:9685"/>
        <dbReference type="Rhea" id="RHEA-COMP:14125"/>
        <dbReference type="ChEBI" id="CHEBI:43474"/>
        <dbReference type="ChEBI" id="CHEBI:59918"/>
        <dbReference type="ChEBI" id="CHEBI:64479"/>
        <dbReference type="ChEBI" id="CHEBI:138651"/>
        <dbReference type="EC" id="2.3.1.274"/>
    </reaction>
</comment>
<reference evidence="14" key="3">
    <citation type="submission" date="2015-08" db="EMBL/GenBank/DDBJ databases">
        <title>Draft Genome Sequence of a Heterotrophic Facultative Anaerobic Bacterium Ardenticatena maritima Strain 110S.</title>
        <authorList>
            <person name="Kawaichi S."/>
            <person name="Yoshida T."/>
            <person name="Sako Y."/>
            <person name="Nakamura R."/>
        </authorList>
    </citation>
    <scope>NUCLEOTIDE SEQUENCE [LARGE SCALE GENOMIC DNA]</scope>
    <source>
        <strain evidence="14">110S</strain>
    </source>
</reference>
<evidence type="ECO:0000313" key="13">
    <source>
        <dbReference type="EMBL" id="KPL87768.1"/>
    </source>
</evidence>
<dbReference type="Proteomes" id="UP000050502">
    <property type="component" value="Unassembled WGS sequence"/>
</dbReference>
<dbReference type="AlphaFoldDB" id="A0A0M9UBL0"/>
<dbReference type="PATRIC" id="fig|872965.6.peg.1904"/>
<evidence type="ECO:0000256" key="4">
    <source>
        <dbReference type="ARBA" id="ARBA00022679"/>
    </source>
</evidence>
<evidence type="ECO:0000313" key="12">
    <source>
        <dbReference type="EMBL" id="GAP61978.1"/>
    </source>
</evidence>
<dbReference type="InterPro" id="IPR003664">
    <property type="entry name" value="FA_synthesis"/>
</dbReference>
<comment type="function">
    <text evidence="10">Catalyzes the reversible formation of acyl-phosphate (acyl-PO(4)) from acyl-[acyl-carrier-protein] (acyl-ACP). This enzyme utilizes acyl-ACP as fatty acyl donor, but not acyl-CoA.</text>
</comment>
<keyword evidence="7 10" id="KW-1208">Phospholipid metabolism</keyword>
<dbReference type="GO" id="GO:0008654">
    <property type="term" value="P:phospholipid biosynthetic process"/>
    <property type="evidence" value="ECO:0007669"/>
    <property type="project" value="UniProtKB-KW"/>
</dbReference>
<evidence type="ECO:0000256" key="10">
    <source>
        <dbReference type="HAMAP-Rule" id="MF_00019"/>
    </source>
</evidence>
<keyword evidence="12" id="KW-0012">Acyltransferase</keyword>
<dbReference type="GO" id="GO:0005737">
    <property type="term" value="C:cytoplasm"/>
    <property type="evidence" value="ECO:0007669"/>
    <property type="project" value="UniProtKB-SubCell"/>
</dbReference>
<dbReference type="Gene3D" id="3.40.718.10">
    <property type="entry name" value="Isopropylmalate Dehydrogenase"/>
    <property type="match status" value="2"/>
</dbReference>
<dbReference type="STRING" id="872965.SE16_09315"/>
<evidence type="ECO:0000256" key="9">
    <source>
        <dbReference type="ARBA" id="ARBA00046608"/>
    </source>
</evidence>
<dbReference type="PIRSF" id="PIRSF002465">
    <property type="entry name" value="Phsphlp_syn_PlsX"/>
    <property type="match status" value="1"/>
</dbReference>
<evidence type="ECO:0000256" key="6">
    <source>
        <dbReference type="ARBA" id="ARBA00023209"/>
    </source>
</evidence>
<dbReference type="RefSeq" id="WP_054491904.1">
    <property type="nucleotide sequence ID" value="NZ_BBZA01000023.1"/>
</dbReference>
<dbReference type="InterPro" id="IPR012281">
    <property type="entry name" value="Phospholipid_synth_PlsX-like"/>
</dbReference>
<keyword evidence="11" id="KW-0812">Transmembrane</keyword>
<keyword evidence="4 10" id="KW-0808">Transferase</keyword>
<dbReference type="PANTHER" id="PTHR30100">
    <property type="entry name" value="FATTY ACID/PHOSPHOLIPID SYNTHESIS PROTEIN PLSX"/>
    <property type="match status" value="1"/>
</dbReference>
<comment type="pathway">
    <text evidence="10">Lipid metabolism; phospholipid metabolism.</text>
</comment>
<dbReference type="InParanoid" id="A0A0M9UBL0"/>
<reference evidence="12 14" key="1">
    <citation type="journal article" date="2015" name="Genome Announc.">
        <title>Draft Genome Sequence of a Heterotrophic Facultative Anaerobic Thermophilic Bacterium, Ardenticatena maritima Strain 110ST.</title>
        <authorList>
            <person name="Kawaichi S."/>
            <person name="Yoshida T."/>
            <person name="Sako Y."/>
            <person name="Nakamura R."/>
        </authorList>
    </citation>
    <scope>NUCLEOTIDE SEQUENCE [LARGE SCALE GENOMIC DNA]</scope>
    <source>
        <strain evidence="12 14">110S</strain>
    </source>
</reference>
<protein>
    <recommendedName>
        <fullName evidence="8 10">Phosphate acyltransferase</fullName>
        <ecNumber evidence="8 10">2.3.1.274</ecNumber>
    </recommendedName>
    <alternativeName>
        <fullName evidence="10">Acyl-ACP phosphotransacylase</fullName>
    </alternativeName>
    <alternativeName>
        <fullName evidence="10">Acyl-[acyl-carrier-protein]--phosphate acyltransferase</fullName>
    </alternativeName>
    <alternativeName>
        <fullName evidence="10">Phosphate-acyl-ACP acyltransferase</fullName>
    </alternativeName>
</protein>
<evidence type="ECO:0000256" key="8">
    <source>
        <dbReference type="ARBA" id="ARBA00024069"/>
    </source>
</evidence>
<dbReference type="Pfam" id="PF02504">
    <property type="entry name" value="FA_synthesis"/>
    <property type="match status" value="2"/>
</dbReference>
<evidence type="ECO:0000256" key="2">
    <source>
        <dbReference type="ARBA" id="ARBA00022490"/>
    </source>
</evidence>